<reference evidence="6" key="1">
    <citation type="submission" date="2016-10" db="EMBL/GenBank/DDBJ databases">
        <authorList>
            <person name="Varghese N."/>
            <person name="Submissions S."/>
        </authorList>
    </citation>
    <scope>NUCLEOTIDE SEQUENCE [LARGE SCALE GENOMIC DNA]</scope>
    <source>
        <strain evidence="6">SP</strain>
    </source>
</reference>
<dbReference type="AlphaFoldDB" id="A0A1H3HIW1"/>
<dbReference type="STRING" id="1503961.SAMN05421736_101492"/>
<dbReference type="GO" id="GO:0016887">
    <property type="term" value="F:ATP hydrolysis activity"/>
    <property type="evidence" value="ECO:0007669"/>
    <property type="project" value="InterPro"/>
</dbReference>
<dbReference type="OrthoDB" id="2290519at2"/>
<dbReference type="Proteomes" id="UP000198935">
    <property type="component" value="Unassembled WGS sequence"/>
</dbReference>
<dbReference type="InterPro" id="IPR003439">
    <property type="entry name" value="ABC_transporter-like_ATP-bd"/>
</dbReference>
<dbReference type="Pfam" id="PF00005">
    <property type="entry name" value="ABC_tran"/>
    <property type="match status" value="1"/>
</dbReference>
<evidence type="ECO:0000259" key="4">
    <source>
        <dbReference type="PROSITE" id="PS50893"/>
    </source>
</evidence>
<dbReference type="PANTHER" id="PTHR42939:SF1">
    <property type="entry name" value="ABC TRANSPORTER ATP-BINDING PROTEIN ALBC-RELATED"/>
    <property type="match status" value="1"/>
</dbReference>
<organism evidence="5 6">
    <name type="scientific">Evansella caseinilytica</name>
    <dbReference type="NCBI Taxonomy" id="1503961"/>
    <lineage>
        <taxon>Bacteria</taxon>
        <taxon>Bacillati</taxon>
        <taxon>Bacillota</taxon>
        <taxon>Bacilli</taxon>
        <taxon>Bacillales</taxon>
        <taxon>Bacillaceae</taxon>
        <taxon>Evansella</taxon>
    </lineage>
</organism>
<dbReference type="SUPFAM" id="SSF52540">
    <property type="entry name" value="P-loop containing nucleoside triphosphate hydrolases"/>
    <property type="match status" value="1"/>
</dbReference>
<dbReference type="SMART" id="SM00382">
    <property type="entry name" value="AAA"/>
    <property type="match status" value="1"/>
</dbReference>
<keyword evidence="2" id="KW-0547">Nucleotide-binding</keyword>
<evidence type="ECO:0000313" key="6">
    <source>
        <dbReference type="Proteomes" id="UP000198935"/>
    </source>
</evidence>
<evidence type="ECO:0000256" key="1">
    <source>
        <dbReference type="ARBA" id="ARBA00022448"/>
    </source>
</evidence>
<evidence type="ECO:0000256" key="3">
    <source>
        <dbReference type="ARBA" id="ARBA00022840"/>
    </source>
</evidence>
<protein>
    <submittedName>
        <fullName evidence="5">ABC-type multidrug transport system, ATPase component</fullName>
    </submittedName>
</protein>
<dbReference type="Gene3D" id="3.40.50.300">
    <property type="entry name" value="P-loop containing nucleotide triphosphate hydrolases"/>
    <property type="match status" value="1"/>
</dbReference>
<feature type="domain" description="ABC transporter" evidence="4">
    <location>
        <begin position="4"/>
        <end position="223"/>
    </location>
</feature>
<proteinExistence type="predicted"/>
<dbReference type="PROSITE" id="PS50893">
    <property type="entry name" value="ABC_TRANSPORTER_2"/>
    <property type="match status" value="1"/>
</dbReference>
<name>A0A1H3HIW1_9BACI</name>
<dbReference type="EMBL" id="FNPI01000001">
    <property type="protein sequence ID" value="SDY14599.1"/>
    <property type="molecule type" value="Genomic_DNA"/>
</dbReference>
<keyword evidence="3" id="KW-0067">ATP-binding</keyword>
<sequence>MNQIQLKNIYYSIDKKTILENISLTVSTNECLAVTGKNGSGKSTLLRLLAGFLPPAKGEIHRNAQTIGYVPERPPEVLRFTPEEYLKHMGQIAGIDSARLHAHIKQLFSQMGLDKYQAVPLKNLSKGNKQKVNIIQALLNDPEILLMDEPLSGLDADSQKDLEELLKALKNTGITIIFTAHEPGLPEQLADRIIHVHQRKIRESGKSADQTNYRVIEFFVPATASVSVIDAFLQNSTNISEYICHATSLYEVRVISSSCDEMIGQILELGGSLQYVSRPQASTAVLKRYEKTGCRFSAK</sequence>
<dbReference type="PANTHER" id="PTHR42939">
    <property type="entry name" value="ABC TRANSPORTER ATP-BINDING PROTEIN ALBC-RELATED"/>
    <property type="match status" value="1"/>
</dbReference>
<keyword evidence="6" id="KW-1185">Reference proteome</keyword>
<dbReference type="InterPro" id="IPR017871">
    <property type="entry name" value="ABC_transporter-like_CS"/>
</dbReference>
<evidence type="ECO:0000256" key="2">
    <source>
        <dbReference type="ARBA" id="ARBA00022741"/>
    </source>
</evidence>
<dbReference type="PROSITE" id="PS00211">
    <property type="entry name" value="ABC_TRANSPORTER_1"/>
    <property type="match status" value="1"/>
</dbReference>
<dbReference type="CDD" id="cd03230">
    <property type="entry name" value="ABC_DR_subfamily_A"/>
    <property type="match status" value="1"/>
</dbReference>
<dbReference type="GO" id="GO:0005524">
    <property type="term" value="F:ATP binding"/>
    <property type="evidence" value="ECO:0007669"/>
    <property type="project" value="UniProtKB-KW"/>
</dbReference>
<accession>A0A1H3HIW1</accession>
<evidence type="ECO:0000313" key="5">
    <source>
        <dbReference type="EMBL" id="SDY14599.1"/>
    </source>
</evidence>
<gene>
    <name evidence="5" type="ORF">SAMN05421736_101492</name>
</gene>
<dbReference type="InterPro" id="IPR027417">
    <property type="entry name" value="P-loop_NTPase"/>
</dbReference>
<keyword evidence="1" id="KW-0813">Transport</keyword>
<dbReference type="InterPro" id="IPR003593">
    <property type="entry name" value="AAA+_ATPase"/>
</dbReference>
<dbReference type="InterPro" id="IPR051782">
    <property type="entry name" value="ABC_Transporter_VariousFunc"/>
</dbReference>